<evidence type="ECO:0000256" key="4">
    <source>
        <dbReference type="ARBA" id="ARBA00023136"/>
    </source>
</evidence>
<feature type="transmembrane region" description="Helical" evidence="5">
    <location>
        <begin position="21"/>
        <end position="43"/>
    </location>
</feature>
<name>A0ABR6W5D1_9BACT</name>
<dbReference type="InterPro" id="IPR007343">
    <property type="entry name" value="Uncharacterised_pept_Zn_put"/>
</dbReference>
<evidence type="ECO:0000313" key="7">
    <source>
        <dbReference type="Proteomes" id="UP000700732"/>
    </source>
</evidence>
<keyword evidence="2 5" id="KW-0812">Transmembrane</keyword>
<comment type="subcellular location">
    <subcellularLocation>
        <location evidence="1">Membrane</location>
        <topology evidence="1">Single-pass membrane protein</topology>
    </subcellularLocation>
</comment>
<evidence type="ECO:0000313" key="6">
    <source>
        <dbReference type="EMBL" id="MBC3791687.1"/>
    </source>
</evidence>
<dbReference type="RefSeq" id="WP_186737479.1">
    <property type="nucleotide sequence ID" value="NZ_VFIA01000011.1"/>
</dbReference>
<organism evidence="6 7">
    <name type="scientific">Spirosoma utsteinense</name>
    <dbReference type="NCBI Taxonomy" id="2585773"/>
    <lineage>
        <taxon>Bacteria</taxon>
        <taxon>Pseudomonadati</taxon>
        <taxon>Bacteroidota</taxon>
        <taxon>Cytophagia</taxon>
        <taxon>Cytophagales</taxon>
        <taxon>Cytophagaceae</taxon>
        <taxon>Spirosoma</taxon>
    </lineage>
</organism>
<keyword evidence="3 5" id="KW-1133">Transmembrane helix</keyword>
<evidence type="ECO:0000256" key="2">
    <source>
        <dbReference type="ARBA" id="ARBA00022692"/>
    </source>
</evidence>
<protein>
    <recommendedName>
        <fullName evidence="8">Metalloprotease</fullName>
    </recommendedName>
</protein>
<dbReference type="PANTHER" id="PTHR30168:SF0">
    <property type="entry name" value="INNER MEMBRANE PROTEIN"/>
    <property type="match status" value="1"/>
</dbReference>
<evidence type="ECO:0000256" key="3">
    <source>
        <dbReference type="ARBA" id="ARBA00022989"/>
    </source>
</evidence>
<keyword evidence="7" id="KW-1185">Reference proteome</keyword>
<keyword evidence="4 5" id="KW-0472">Membrane</keyword>
<reference evidence="6 7" key="1">
    <citation type="submission" date="2019-06" db="EMBL/GenBank/DDBJ databases">
        <title>Spirosoma utsteinense sp. nov. isolated from Antarctic ice-free soils.</title>
        <authorList>
            <person name="Tahon G."/>
        </authorList>
    </citation>
    <scope>NUCLEOTIDE SEQUENCE [LARGE SCALE GENOMIC DNA]</scope>
    <source>
        <strain evidence="6 7">LMG 31447</strain>
    </source>
</reference>
<evidence type="ECO:0000256" key="1">
    <source>
        <dbReference type="ARBA" id="ARBA00004167"/>
    </source>
</evidence>
<evidence type="ECO:0008006" key="8">
    <source>
        <dbReference type="Google" id="ProtNLM"/>
    </source>
</evidence>
<proteinExistence type="predicted"/>
<dbReference type="Pfam" id="PF04228">
    <property type="entry name" value="Zn_peptidase"/>
    <property type="match status" value="1"/>
</dbReference>
<dbReference type="PANTHER" id="PTHR30168">
    <property type="entry name" value="PUTATIVE MEMBRANE PROTEIN YPFJ"/>
    <property type="match status" value="1"/>
</dbReference>
<dbReference type="EMBL" id="VFIA01000011">
    <property type="protein sequence ID" value="MBC3791687.1"/>
    <property type="molecule type" value="Genomic_DNA"/>
</dbReference>
<gene>
    <name evidence="6" type="ORF">FH603_2194</name>
</gene>
<comment type="caution">
    <text evidence="6">The sequence shown here is derived from an EMBL/GenBank/DDBJ whole genome shotgun (WGS) entry which is preliminary data.</text>
</comment>
<accession>A0ABR6W5D1</accession>
<sequence length="283" mass="30695">MRWLGQRESSNVEDRRGSGGGGGLLVGGGIGSVVIAVIVMLLGGDPSEILNQSNSNSSAVQAPADQQAEDEAAKFTSVILASTEGVWTQIFSSQNGQYRKPTLVLFRGATQSGCGTASESSGPFYCPGDQKLYIDLSFYDQLSQRFGAPGDAAMAYVIAHEVGHHVQKQLGVMDKVDELRSRLSEREYNKISVRLELQADFFAGVWANHAKNLEFDQSDLEEALTAANAIGDDRLQQATQGRVVPDAFTHGTSAQRMYWFKKGFQTGDINQGDTFNSREDSNL</sequence>
<evidence type="ECO:0000256" key="5">
    <source>
        <dbReference type="SAM" id="Phobius"/>
    </source>
</evidence>
<dbReference type="Proteomes" id="UP000700732">
    <property type="component" value="Unassembled WGS sequence"/>
</dbReference>